<protein>
    <submittedName>
        <fullName evidence="2">Conjugal transfer protein TrbL</fullName>
    </submittedName>
</protein>
<dbReference type="Pfam" id="PF19478">
    <property type="entry name" value="TrbL_2"/>
    <property type="match status" value="1"/>
</dbReference>
<dbReference type="EMBL" id="PPTS01000004">
    <property type="protein sequence ID" value="RDB65254.1"/>
    <property type="molecule type" value="Genomic_DNA"/>
</dbReference>
<dbReference type="InterPro" id="IPR045798">
    <property type="entry name" value="TrbL_Firmicutes"/>
</dbReference>
<feature type="transmembrane region" description="Helical" evidence="1">
    <location>
        <begin position="96"/>
        <end position="116"/>
    </location>
</feature>
<dbReference type="RefSeq" id="WP_114568882.1">
    <property type="nucleotide sequence ID" value="NZ_CABMMS010000004.1"/>
</dbReference>
<evidence type="ECO:0000313" key="2">
    <source>
        <dbReference type="EMBL" id="RDB65254.1"/>
    </source>
</evidence>
<dbReference type="Proteomes" id="UP000254000">
    <property type="component" value="Unassembled WGS sequence"/>
</dbReference>
<name>A0A369M1G3_9ACTN</name>
<evidence type="ECO:0000313" key="3">
    <source>
        <dbReference type="Proteomes" id="UP000254000"/>
    </source>
</evidence>
<dbReference type="GeneID" id="78359611"/>
<feature type="transmembrane region" description="Helical" evidence="1">
    <location>
        <begin position="198"/>
        <end position="223"/>
    </location>
</feature>
<feature type="transmembrane region" description="Helical" evidence="1">
    <location>
        <begin position="137"/>
        <end position="155"/>
    </location>
</feature>
<feature type="transmembrane region" description="Helical" evidence="1">
    <location>
        <begin position="302"/>
        <end position="321"/>
    </location>
</feature>
<keyword evidence="1" id="KW-0812">Transmembrane</keyword>
<gene>
    <name evidence="2" type="ORF">C1877_07895</name>
</gene>
<keyword evidence="1" id="KW-0472">Membrane</keyword>
<dbReference type="AlphaFoldDB" id="A0A369M1G3"/>
<accession>A0A369M1G3</accession>
<organism evidence="2 3">
    <name type="scientific">Gordonibacter pamelaeae</name>
    <dbReference type="NCBI Taxonomy" id="471189"/>
    <lineage>
        <taxon>Bacteria</taxon>
        <taxon>Bacillati</taxon>
        <taxon>Actinomycetota</taxon>
        <taxon>Coriobacteriia</taxon>
        <taxon>Eggerthellales</taxon>
        <taxon>Eggerthellaceae</taxon>
        <taxon>Gordonibacter</taxon>
    </lineage>
</organism>
<keyword evidence="1" id="KW-1133">Transmembrane helix</keyword>
<feature type="transmembrane region" description="Helical" evidence="1">
    <location>
        <begin position="161"/>
        <end position="186"/>
    </location>
</feature>
<feature type="transmembrane region" description="Helical" evidence="1">
    <location>
        <begin position="260"/>
        <end position="282"/>
    </location>
</feature>
<feature type="transmembrane region" description="Helical" evidence="1">
    <location>
        <begin position="229"/>
        <end position="248"/>
    </location>
</feature>
<keyword evidence="3" id="KW-1185">Reference proteome</keyword>
<dbReference type="OrthoDB" id="2082326at2"/>
<proteinExistence type="predicted"/>
<reference evidence="2 3" key="1">
    <citation type="journal article" date="2018" name="Elife">
        <title>Discovery and characterization of a prevalent human gut bacterial enzyme sufficient for the inactivation of a family of plant toxins.</title>
        <authorList>
            <person name="Koppel N."/>
            <person name="Bisanz J.E."/>
            <person name="Pandelia M.E."/>
            <person name="Turnbaugh P.J."/>
            <person name="Balskus E.P."/>
        </authorList>
    </citation>
    <scope>NUCLEOTIDE SEQUENCE [LARGE SCALE GENOMIC DNA]</scope>
    <source>
        <strain evidence="2 3">3C</strain>
    </source>
</reference>
<comment type="caution">
    <text evidence="2">The sequence shown here is derived from an EMBL/GenBank/DDBJ whole genome shotgun (WGS) entry which is preliminary data.</text>
</comment>
<sequence length="334" mass="35799">MSVVYRTIGDRRFRIAFAMTLAVLAVLLVPVHNAYADIAGDINDWLAELLRDAANWMFSKQVDVLKGIGYDGILGADFSSMLTTSGSVSMYDIACGVWRVAILPIGCGVLSLVFTVKLIRISQRVDGNASMPGVKEVVFLLVFFAVFLFLIQHSFELMQSIYEVVGIAIDRVMVMFGTGGALDLAAVSIVTPDDDIPALLAMLIVSLISWVVVLAAYIVALVVCWARALQLYIMAAFSPIPLAFMALDDTRQIGVGYLKNFAAVCIAGLIIVILMIAFPLILGGIVGVNPGTGTSADAIANGLTYALQYLAMCILLILSLVKSGAWARDIVSGF</sequence>
<evidence type="ECO:0000256" key="1">
    <source>
        <dbReference type="SAM" id="Phobius"/>
    </source>
</evidence>